<evidence type="ECO:0000313" key="2">
    <source>
        <dbReference type="Proteomes" id="UP000036932"/>
    </source>
</evidence>
<reference evidence="2" key="1">
    <citation type="submission" date="2015-08" db="EMBL/GenBank/DDBJ databases">
        <title>Genome sequencing project for genomic taxonomy and phylogenomics of Bacillus-like bacteria.</title>
        <authorList>
            <person name="Liu B."/>
            <person name="Wang J."/>
            <person name="Zhu Y."/>
            <person name="Liu G."/>
            <person name="Chen Q."/>
            <person name="Chen Z."/>
            <person name="Lan J."/>
            <person name="Che J."/>
            <person name="Ge C."/>
            <person name="Shi H."/>
            <person name="Pan Z."/>
            <person name="Liu X."/>
        </authorList>
    </citation>
    <scope>NUCLEOTIDE SEQUENCE [LARGE SCALE GENOMIC DNA]</scope>
    <source>
        <strain evidence="2">FJAT-22460</strain>
    </source>
</reference>
<dbReference type="AlphaFoldDB" id="A0A0M1P2Z5"/>
<protein>
    <recommendedName>
        <fullName evidence="3">DUF2577 domain-containing protein</fullName>
    </recommendedName>
</protein>
<sequence length="88" mass="9602">MDKWDVMLANLFKERNNPKAQGISLGKVISGLPSLSVSLGDEIILDTEDLVIANRLYHLPTALTEGDYVILVPAPNGQTYYALDKAGE</sequence>
<organism evidence="1 2">
    <name type="scientific">Paenibacillus solani</name>
    <dbReference type="NCBI Taxonomy" id="1705565"/>
    <lineage>
        <taxon>Bacteria</taxon>
        <taxon>Bacillati</taxon>
        <taxon>Bacillota</taxon>
        <taxon>Bacilli</taxon>
        <taxon>Bacillales</taxon>
        <taxon>Paenibacillaceae</taxon>
        <taxon>Paenibacillus</taxon>
    </lineage>
</organism>
<evidence type="ECO:0000313" key="1">
    <source>
        <dbReference type="EMBL" id="KOR88782.1"/>
    </source>
</evidence>
<comment type="caution">
    <text evidence="1">The sequence shown here is derived from an EMBL/GenBank/DDBJ whole genome shotgun (WGS) entry which is preliminary data.</text>
</comment>
<accession>A0A0M1P2Z5</accession>
<dbReference type="Pfam" id="PF10844">
    <property type="entry name" value="DUF2577"/>
    <property type="match status" value="1"/>
</dbReference>
<dbReference type="RefSeq" id="WP_054401700.1">
    <property type="nucleotide sequence ID" value="NZ_LIUT01000001.1"/>
</dbReference>
<name>A0A0M1P2Z5_9BACL</name>
<keyword evidence="2" id="KW-1185">Reference proteome</keyword>
<dbReference type="EMBL" id="LIUT01000001">
    <property type="protein sequence ID" value="KOR88782.1"/>
    <property type="molecule type" value="Genomic_DNA"/>
</dbReference>
<dbReference type="PATRIC" id="fig|1705565.3.peg.3130"/>
<dbReference type="OrthoDB" id="2974213at2"/>
<gene>
    <name evidence="1" type="ORF">AM231_06150</name>
</gene>
<evidence type="ECO:0008006" key="3">
    <source>
        <dbReference type="Google" id="ProtNLM"/>
    </source>
</evidence>
<dbReference type="Proteomes" id="UP000036932">
    <property type="component" value="Unassembled WGS sequence"/>
</dbReference>
<proteinExistence type="predicted"/>
<dbReference type="InterPro" id="IPR022555">
    <property type="entry name" value="DUF2577"/>
</dbReference>